<keyword evidence="5" id="KW-0539">Nucleus</keyword>
<dbReference type="InterPro" id="IPR004827">
    <property type="entry name" value="bZIP"/>
</dbReference>
<dbReference type="GO" id="GO:0000981">
    <property type="term" value="F:DNA-binding transcription factor activity, RNA polymerase II-specific"/>
    <property type="evidence" value="ECO:0007669"/>
    <property type="project" value="TreeGrafter"/>
</dbReference>
<dbReference type="Gene3D" id="1.20.5.170">
    <property type="match status" value="1"/>
</dbReference>
<evidence type="ECO:0000313" key="9">
    <source>
        <dbReference type="EMBL" id="CAD5213645.1"/>
    </source>
</evidence>
<evidence type="ECO:0000256" key="5">
    <source>
        <dbReference type="ARBA" id="ARBA00023242"/>
    </source>
</evidence>
<dbReference type="GO" id="GO:0005634">
    <property type="term" value="C:nucleus"/>
    <property type="evidence" value="ECO:0007669"/>
    <property type="project" value="TreeGrafter"/>
</dbReference>
<feature type="region of interest" description="Disordered" evidence="7">
    <location>
        <begin position="172"/>
        <end position="255"/>
    </location>
</feature>
<organism evidence="9 10">
    <name type="scientific">Bursaphelenchus okinawaensis</name>
    <dbReference type="NCBI Taxonomy" id="465554"/>
    <lineage>
        <taxon>Eukaryota</taxon>
        <taxon>Metazoa</taxon>
        <taxon>Ecdysozoa</taxon>
        <taxon>Nematoda</taxon>
        <taxon>Chromadorea</taxon>
        <taxon>Rhabditida</taxon>
        <taxon>Tylenchina</taxon>
        <taxon>Tylenchomorpha</taxon>
        <taxon>Aphelenchoidea</taxon>
        <taxon>Aphelenchoididae</taxon>
        <taxon>Bursaphelenchus</taxon>
    </lineage>
</organism>
<dbReference type="PROSITE" id="PS00036">
    <property type="entry name" value="BZIP_BASIC"/>
    <property type="match status" value="1"/>
</dbReference>
<keyword evidence="4" id="KW-0804">Transcription</keyword>
<keyword evidence="2" id="KW-0805">Transcription regulation</keyword>
<gene>
    <name evidence="9" type="ORF">BOKJ2_LOCUS5196</name>
</gene>
<evidence type="ECO:0000313" key="10">
    <source>
        <dbReference type="Proteomes" id="UP000614601"/>
    </source>
</evidence>
<evidence type="ECO:0000256" key="2">
    <source>
        <dbReference type="ARBA" id="ARBA00023015"/>
    </source>
</evidence>
<feature type="compositionally biased region" description="Basic and acidic residues" evidence="7">
    <location>
        <begin position="77"/>
        <end position="86"/>
    </location>
</feature>
<dbReference type="Proteomes" id="UP000614601">
    <property type="component" value="Unassembled WGS sequence"/>
</dbReference>
<dbReference type="PANTHER" id="PTHR46542:SF1">
    <property type="entry name" value="X-BOX BINDING PROTEIN 1"/>
    <property type="match status" value="1"/>
</dbReference>
<dbReference type="GO" id="GO:0000977">
    <property type="term" value="F:RNA polymerase II transcription regulatory region sequence-specific DNA binding"/>
    <property type="evidence" value="ECO:0007669"/>
    <property type="project" value="TreeGrafter"/>
</dbReference>
<dbReference type="PROSITE" id="PS50217">
    <property type="entry name" value="BZIP"/>
    <property type="match status" value="1"/>
</dbReference>
<feature type="region of interest" description="Disordered" evidence="7">
    <location>
        <begin position="64"/>
        <end position="87"/>
    </location>
</feature>
<dbReference type="Pfam" id="PF00170">
    <property type="entry name" value="bZIP_1"/>
    <property type="match status" value="1"/>
</dbReference>
<dbReference type="PANTHER" id="PTHR46542">
    <property type="entry name" value="X-BOX BINDING PROTEIN 1"/>
    <property type="match status" value="1"/>
</dbReference>
<keyword evidence="1" id="KW-0832">Ubl conjugation</keyword>
<dbReference type="OrthoDB" id="20960at2759"/>
<evidence type="ECO:0000259" key="8">
    <source>
        <dbReference type="PROSITE" id="PS50217"/>
    </source>
</evidence>
<keyword evidence="10" id="KW-1185">Reference proteome</keyword>
<dbReference type="InterPro" id="IPR046347">
    <property type="entry name" value="bZIP_sf"/>
</dbReference>
<feature type="compositionally biased region" description="Low complexity" evidence="7">
    <location>
        <begin position="172"/>
        <end position="189"/>
    </location>
</feature>
<dbReference type="CDD" id="cd14691">
    <property type="entry name" value="bZIP_XBP1"/>
    <property type="match status" value="1"/>
</dbReference>
<dbReference type="AlphaFoldDB" id="A0A811KCY6"/>
<evidence type="ECO:0000256" key="4">
    <source>
        <dbReference type="ARBA" id="ARBA00023163"/>
    </source>
</evidence>
<name>A0A811KCY6_9BILA</name>
<accession>A0A811KCY6</accession>
<reference evidence="9" key="1">
    <citation type="submission" date="2020-09" db="EMBL/GenBank/DDBJ databases">
        <authorList>
            <person name="Kikuchi T."/>
        </authorList>
    </citation>
    <scope>NUCLEOTIDE SEQUENCE</scope>
    <source>
        <strain evidence="9">SH1</strain>
    </source>
</reference>
<proteinExistence type="predicted"/>
<dbReference type="SUPFAM" id="SSF57959">
    <property type="entry name" value="Leucine zipper domain"/>
    <property type="match status" value="1"/>
</dbReference>
<feature type="compositionally biased region" description="Low complexity" evidence="7">
    <location>
        <begin position="205"/>
        <end position="219"/>
    </location>
</feature>
<dbReference type="EMBL" id="CAJFCW020000003">
    <property type="protein sequence ID" value="CAG9101285.1"/>
    <property type="molecule type" value="Genomic_DNA"/>
</dbReference>
<dbReference type="SMART" id="SM00338">
    <property type="entry name" value="BRLZ"/>
    <property type="match status" value="1"/>
</dbReference>
<keyword evidence="3" id="KW-0238">DNA-binding</keyword>
<dbReference type="Proteomes" id="UP000783686">
    <property type="component" value="Unassembled WGS sequence"/>
</dbReference>
<dbReference type="EMBL" id="CAJFDH010000003">
    <property type="protein sequence ID" value="CAD5213645.1"/>
    <property type="molecule type" value="Genomic_DNA"/>
</dbReference>
<comment type="caution">
    <text evidence="9">The sequence shown here is derived from an EMBL/GenBank/DDBJ whole genome shotgun (WGS) entry which is preliminary data.</text>
</comment>
<dbReference type="InterPro" id="IPR052470">
    <property type="entry name" value="ER_Stress-Reg_TF"/>
</dbReference>
<feature type="compositionally biased region" description="Polar residues" evidence="7">
    <location>
        <begin position="225"/>
        <end position="242"/>
    </location>
</feature>
<sequence length="442" mass="49301">MAKLYLIQPAVVAPVRINTHHKQMTKPVNDLLDDPLAVIKSQKNNNQPRRRERLTHLTAEEKLNRRKMKNREAAQNARDRKKEQNKQLEGVLRQMAAENKKLKAENAKLRAEVARLSGKEYTGTDGAKNMETYPIGSANGYVMDGTESPVYGLDGTEDYNVHSNELDVPCSPDSAYASSSTSALSPVSSNGYQPVVYQNRSKRTSMNLSSPSSSRSSFSHGYRTSEYNNINRNDGLNGAHSTPQPPPRSPYGTPSRSVVCPICRVCRTPDVPAAEQDERSARLPVPDESMVLEPFEEVSEYVDVYADDYSHDAAQLDELDLDGEGFEAGFEFGNEAGFRNGFEGEYGNKSGLEGEYGNRNGFEAGFDSPFDPIYPQTEAQKPVQNPPTDTFEGLPAFDDLVQSSFLDKLCSELEILPSQEENNYMNDFEMDNQNLFDWCNNV</sequence>
<evidence type="ECO:0000256" key="3">
    <source>
        <dbReference type="ARBA" id="ARBA00023125"/>
    </source>
</evidence>
<evidence type="ECO:0000256" key="7">
    <source>
        <dbReference type="SAM" id="MobiDB-lite"/>
    </source>
</evidence>
<protein>
    <recommendedName>
        <fullName evidence="6">X-box-binding protein 1</fullName>
    </recommendedName>
</protein>
<feature type="domain" description="BZIP" evidence="8">
    <location>
        <begin position="60"/>
        <end position="116"/>
    </location>
</feature>
<feature type="compositionally biased region" description="Polar residues" evidence="7">
    <location>
        <begin position="190"/>
        <end position="199"/>
    </location>
</feature>
<evidence type="ECO:0000256" key="6">
    <source>
        <dbReference type="ARBA" id="ARBA00040165"/>
    </source>
</evidence>
<evidence type="ECO:0000256" key="1">
    <source>
        <dbReference type="ARBA" id="ARBA00022843"/>
    </source>
</evidence>